<evidence type="ECO:0000259" key="1">
    <source>
        <dbReference type="Pfam" id="PF14111"/>
    </source>
</evidence>
<dbReference type="Proteomes" id="UP000464620">
    <property type="component" value="Chromosome B09"/>
</dbReference>
<accession>A0A6B9VC46</accession>
<reference evidence="2 3" key="1">
    <citation type="submission" date="2020-01" db="EMBL/GenBank/DDBJ databases">
        <title>Genome sequence of Arachis hypogaea, cultivar Shitouqi.</title>
        <authorList>
            <person name="Zhuang W."/>
            <person name="Chen H."/>
            <person name="Varshney R."/>
            <person name="Wang D."/>
            <person name="Ming R."/>
        </authorList>
    </citation>
    <scope>NUCLEOTIDE SEQUENCE [LARGE SCALE GENOMIC DNA]</scope>
    <source>
        <tissue evidence="2">Young leaf</tissue>
    </source>
</reference>
<sequence>MSDCTMVVGKKTAEEEDLVRHNIKKMKSNGDEVLTEFEEDETEDIYEAIPKLNKQTGPDKMEADFKQNKTPSTGILTEGEVPRGSRQQRISYMDSLMHGDTGMVLSSDEIVQMVTEEYDMEEVTGGGNTDLAPFNPKPVVDVSLEEYDMWCKSWKGSLIVKLLEKTIGYHAIETWIRRVLTRKGNVNVMDLIGDFFQVRFSDEGDCHALF</sequence>
<evidence type="ECO:0000313" key="2">
    <source>
        <dbReference type="EMBL" id="QHN78264.1"/>
    </source>
</evidence>
<protein>
    <submittedName>
        <fullName evidence="2">Retrovirus-related Pol polyprotein</fullName>
    </submittedName>
</protein>
<proteinExistence type="predicted"/>
<feature type="domain" description="DUF4283" evidence="1">
    <location>
        <begin position="152"/>
        <end position="205"/>
    </location>
</feature>
<evidence type="ECO:0000313" key="3">
    <source>
        <dbReference type="Proteomes" id="UP000464620"/>
    </source>
</evidence>
<gene>
    <name evidence="2" type="ORF">DS421_19g659870</name>
</gene>
<dbReference type="InterPro" id="IPR025558">
    <property type="entry name" value="DUF4283"/>
</dbReference>
<dbReference type="Pfam" id="PF14111">
    <property type="entry name" value="DUF4283"/>
    <property type="match status" value="1"/>
</dbReference>
<dbReference type="EMBL" id="CP031001">
    <property type="protein sequence ID" value="QHN78264.1"/>
    <property type="molecule type" value="Genomic_DNA"/>
</dbReference>
<organism evidence="2 3">
    <name type="scientific">Arachis hypogaea</name>
    <name type="common">Peanut</name>
    <dbReference type="NCBI Taxonomy" id="3818"/>
    <lineage>
        <taxon>Eukaryota</taxon>
        <taxon>Viridiplantae</taxon>
        <taxon>Streptophyta</taxon>
        <taxon>Embryophyta</taxon>
        <taxon>Tracheophyta</taxon>
        <taxon>Spermatophyta</taxon>
        <taxon>Magnoliopsida</taxon>
        <taxon>eudicotyledons</taxon>
        <taxon>Gunneridae</taxon>
        <taxon>Pentapetalae</taxon>
        <taxon>rosids</taxon>
        <taxon>fabids</taxon>
        <taxon>Fabales</taxon>
        <taxon>Fabaceae</taxon>
        <taxon>Papilionoideae</taxon>
        <taxon>50 kb inversion clade</taxon>
        <taxon>dalbergioids sensu lato</taxon>
        <taxon>Dalbergieae</taxon>
        <taxon>Pterocarpus clade</taxon>
        <taxon>Arachis</taxon>
    </lineage>
</organism>
<name>A0A6B9VC46_ARAHY</name>
<dbReference type="AlphaFoldDB" id="A0A6B9VC46"/>